<evidence type="ECO:0000313" key="2">
    <source>
        <dbReference type="EMBL" id="ETE56982.1"/>
    </source>
</evidence>
<organism evidence="2 3">
    <name type="scientific">Ophiophagus hannah</name>
    <name type="common">King cobra</name>
    <name type="synonym">Naja hannah</name>
    <dbReference type="NCBI Taxonomy" id="8665"/>
    <lineage>
        <taxon>Eukaryota</taxon>
        <taxon>Metazoa</taxon>
        <taxon>Chordata</taxon>
        <taxon>Craniata</taxon>
        <taxon>Vertebrata</taxon>
        <taxon>Euteleostomi</taxon>
        <taxon>Lepidosauria</taxon>
        <taxon>Squamata</taxon>
        <taxon>Bifurcata</taxon>
        <taxon>Unidentata</taxon>
        <taxon>Episquamata</taxon>
        <taxon>Toxicofera</taxon>
        <taxon>Serpentes</taxon>
        <taxon>Colubroidea</taxon>
        <taxon>Elapidae</taxon>
        <taxon>Elapinae</taxon>
        <taxon>Ophiophagus</taxon>
    </lineage>
</organism>
<dbReference type="EMBL" id="AZIM01010562">
    <property type="protein sequence ID" value="ETE56982.1"/>
    <property type="molecule type" value="Genomic_DNA"/>
</dbReference>
<reference evidence="2 3" key="1">
    <citation type="journal article" date="2013" name="Proc. Natl. Acad. Sci. U.S.A.">
        <title>The king cobra genome reveals dynamic gene evolution and adaptation in the snake venom system.</title>
        <authorList>
            <person name="Vonk F.J."/>
            <person name="Casewell N.R."/>
            <person name="Henkel C.V."/>
            <person name="Heimberg A.M."/>
            <person name="Jansen H.J."/>
            <person name="McCleary R.J."/>
            <person name="Kerkkamp H.M."/>
            <person name="Vos R.A."/>
            <person name="Guerreiro I."/>
            <person name="Calvete J.J."/>
            <person name="Wuster W."/>
            <person name="Woods A.E."/>
            <person name="Logan J.M."/>
            <person name="Harrison R.A."/>
            <person name="Castoe T.A."/>
            <person name="de Koning A.P."/>
            <person name="Pollock D.D."/>
            <person name="Yandell M."/>
            <person name="Calderon D."/>
            <person name="Renjifo C."/>
            <person name="Currier R.B."/>
            <person name="Salgado D."/>
            <person name="Pla D."/>
            <person name="Sanz L."/>
            <person name="Hyder A.S."/>
            <person name="Ribeiro J.M."/>
            <person name="Arntzen J.W."/>
            <person name="van den Thillart G.E."/>
            <person name="Boetzer M."/>
            <person name="Pirovano W."/>
            <person name="Dirks R.P."/>
            <person name="Spaink H.P."/>
            <person name="Duboule D."/>
            <person name="McGlinn E."/>
            <person name="Kini R.M."/>
            <person name="Richardson M.K."/>
        </authorList>
    </citation>
    <scope>NUCLEOTIDE SEQUENCE</scope>
    <source>
        <tissue evidence="2">Blood</tissue>
    </source>
</reference>
<dbReference type="GO" id="GO:0075512">
    <property type="term" value="P:clathrin-dependent endocytosis of virus by host cell"/>
    <property type="evidence" value="ECO:0007669"/>
    <property type="project" value="TreeGrafter"/>
</dbReference>
<dbReference type="InterPro" id="IPR003599">
    <property type="entry name" value="Ig_sub"/>
</dbReference>
<name>V8N629_OPHHA</name>
<evidence type="ECO:0000259" key="1">
    <source>
        <dbReference type="PROSITE" id="PS50835"/>
    </source>
</evidence>
<dbReference type="InterPro" id="IPR013783">
    <property type="entry name" value="Ig-like_fold"/>
</dbReference>
<dbReference type="Proteomes" id="UP000018936">
    <property type="component" value="Unassembled WGS sequence"/>
</dbReference>
<feature type="domain" description="Ig-like" evidence="1">
    <location>
        <begin position="85"/>
        <end position="166"/>
    </location>
</feature>
<dbReference type="OrthoDB" id="10039395at2759"/>
<dbReference type="InterPro" id="IPR007110">
    <property type="entry name" value="Ig-like_dom"/>
</dbReference>
<protein>
    <recommendedName>
        <fullName evidence="1">Ig-like domain-containing protein</fullName>
    </recommendedName>
</protein>
<gene>
    <name evidence="2" type="ORF">L345_17306</name>
</gene>
<accession>V8N629</accession>
<dbReference type="PANTHER" id="PTHR47243">
    <property type="entry name" value="SIALOADHESIN"/>
    <property type="match status" value="1"/>
</dbReference>
<dbReference type="AlphaFoldDB" id="V8N629"/>
<keyword evidence="3" id="KW-1185">Reference proteome</keyword>
<dbReference type="PANTHER" id="PTHR47243:SF1">
    <property type="entry name" value="SIALOADHESIN"/>
    <property type="match status" value="1"/>
</dbReference>
<dbReference type="GO" id="GO:0005769">
    <property type="term" value="C:early endosome"/>
    <property type="evidence" value="ECO:0007669"/>
    <property type="project" value="TreeGrafter"/>
</dbReference>
<dbReference type="GO" id="GO:0005770">
    <property type="term" value="C:late endosome"/>
    <property type="evidence" value="ECO:0007669"/>
    <property type="project" value="TreeGrafter"/>
</dbReference>
<dbReference type="SUPFAM" id="SSF48726">
    <property type="entry name" value="Immunoglobulin"/>
    <property type="match status" value="2"/>
</dbReference>
<dbReference type="GO" id="GO:0005886">
    <property type="term" value="C:plasma membrane"/>
    <property type="evidence" value="ECO:0007669"/>
    <property type="project" value="TreeGrafter"/>
</dbReference>
<dbReference type="InterPro" id="IPR003598">
    <property type="entry name" value="Ig_sub2"/>
</dbReference>
<dbReference type="InterPro" id="IPR013098">
    <property type="entry name" value="Ig_I-set"/>
</dbReference>
<dbReference type="GO" id="GO:0046790">
    <property type="term" value="F:virion binding"/>
    <property type="evidence" value="ECO:0007669"/>
    <property type="project" value="TreeGrafter"/>
</dbReference>
<dbReference type="InterPro" id="IPR036179">
    <property type="entry name" value="Ig-like_dom_sf"/>
</dbReference>
<sequence length="170" mass="18395">MAIFQCSVDSHPPATWVLRKGDAVLATSYPKNDPASHRISITTGPNTMHVEMSGVVPEDEGNYNVTATNAHGATSRQLYFRVKTARILVSPSPEVLEGEQVSLTCDVMGSLQEDASFSWYRNSKHLQGLTDSTLTFLPVSPQDAGAYYCKAHTTDGNSLSISPTVSLTVF</sequence>
<dbReference type="SMART" id="SM00409">
    <property type="entry name" value="IG"/>
    <property type="match status" value="2"/>
</dbReference>
<dbReference type="Pfam" id="PF13927">
    <property type="entry name" value="Ig_3"/>
    <property type="match status" value="1"/>
</dbReference>
<dbReference type="Pfam" id="PF07679">
    <property type="entry name" value="I-set"/>
    <property type="match status" value="1"/>
</dbReference>
<evidence type="ECO:0000313" key="3">
    <source>
        <dbReference type="Proteomes" id="UP000018936"/>
    </source>
</evidence>
<feature type="non-terminal residue" evidence="2">
    <location>
        <position position="170"/>
    </location>
</feature>
<comment type="caution">
    <text evidence="2">The sequence shown here is derived from an EMBL/GenBank/DDBJ whole genome shotgun (WGS) entry which is preliminary data.</text>
</comment>
<dbReference type="SMART" id="SM00408">
    <property type="entry name" value="IGc2"/>
    <property type="match status" value="2"/>
</dbReference>
<dbReference type="Gene3D" id="2.60.40.10">
    <property type="entry name" value="Immunoglobulins"/>
    <property type="match status" value="2"/>
</dbReference>
<proteinExistence type="predicted"/>
<dbReference type="PROSITE" id="PS50835">
    <property type="entry name" value="IG_LIKE"/>
    <property type="match status" value="1"/>
</dbReference>